<dbReference type="EMBL" id="CACVBS010000068">
    <property type="protein sequence ID" value="CAA7268573.1"/>
    <property type="molecule type" value="Genomic_DNA"/>
</dbReference>
<dbReference type="InterPro" id="IPR025649">
    <property type="entry name" value="DUF4360"/>
</dbReference>
<dbReference type="AlphaFoldDB" id="A0A8S0XQE1"/>
<name>A0A8S0XQE1_CYCAE</name>
<reference evidence="2 3" key="1">
    <citation type="submission" date="2020-01" db="EMBL/GenBank/DDBJ databases">
        <authorList>
            <person name="Gupta K D."/>
        </authorList>
    </citation>
    <scope>NUCLEOTIDE SEQUENCE [LARGE SCALE GENOMIC DNA]</scope>
</reference>
<organism evidence="2 3">
    <name type="scientific">Cyclocybe aegerita</name>
    <name type="common">Black poplar mushroom</name>
    <name type="synonym">Agrocybe aegerita</name>
    <dbReference type="NCBI Taxonomy" id="1973307"/>
    <lineage>
        <taxon>Eukaryota</taxon>
        <taxon>Fungi</taxon>
        <taxon>Dikarya</taxon>
        <taxon>Basidiomycota</taxon>
        <taxon>Agaricomycotina</taxon>
        <taxon>Agaricomycetes</taxon>
        <taxon>Agaricomycetidae</taxon>
        <taxon>Agaricales</taxon>
        <taxon>Agaricineae</taxon>
        <taxon>Bolbitiaceae</taxon>
        <taxon>Cyclocybe</taxon>
    </lineage>
</organism>
<feature type="chain" id="PRO_5035833259" description="Secreted protein" evidence="1">
    <location>
        <begin position="22"/>
        <end position="186"/>
    </location>
</feature>
<sequence length="186" mass="20308">MFKFITTLLASLMVAPALVAAQAVATPPGFNIRQERRYRHLQSVLGRGGPGIPISANRKNCQLTFGVAIPHGFSFGLATVDYRGYYFLDSRVTATQQTIYYFQGQLEQATARSNLAGPVDGKDYTYRDSFDLVAEVKSPCGATTVLNIGSDIRVSNSANRAGSGYIATDSIDTTLKQTFSFQWLKC</sequence>
<proteinExistence type="predicted"/>
<gene>
    <name evidence="2" type="ORF">AAE3_LOCUS10579</name>
</gene>
<comment type="caution">
    <text evidence="2">The sequence shown here is derived from an EMBL/GenBank/DDBJ whole genome shotgun (WGS) entry which is preliminary data.</text>
</comment>
<dbReference type="PANTHER" id="PTHR38847:SF1">
    <property type="entry name" value="PSEUDOURIDINE SYNTHASE RSUA_RLUA-LIKE DOMAIN-CONTAINING PROTEIN"/>
    <property type="match status" value="1"/>
</dbReference>
<accession>A0A8S0XQE1</accession>
<evidence type="ECO:0000256" key="1">
    <source>
        <dbReference type="SAM" id="SignalP"/>
    </source>
</evidence>
<feature type="signal peptide" evidence="1">
    <location>
        <begin position="1"/>
        <end position="21"/>
    </location>
</feature>
<evidence type="ECO:0000313" key="3">
    <source>
        <dbReference type="Proteomes" id="UP000467700"/>
    </source>
</evidence>
<dbReference type="Proteomes" id="UP000467700">
    <property type="component" value="Unassembled WGS sequence"/>
</dbReference>
<keyword evidence="1" id="KW-0732">Signal</keyword>
<keyword evidence="3" id="KW-1185">Reference proteome</keyword>
<dbReference type="PANTHER" id="PTHR38847">
    <property type="match status" value="1"/>
</dbReference>
<evidence type="ECO:0000313" key="2">
    <source>
        <dbReference type="EMBL" id="CAA7268573.1"/>
    </source>
</evidence>
<dbReference type="OrthoDB" id="152248at2759"/>
<evidence type="ECO:0008006" key="4">
    <source>
        <dbReference type="Google" id="ProtNLM"/>
    </source>
</evidence>
<dbReference type="Pfam" id="PF14273">
    <property type="entry name" value="DUF4360"/>
    <property type="match status" value="1"/>
</dbReference>
<protein>
    <recommendedName>
        <fullName evidence="4">Secreted protein</fullName>
    </recommendedName>
</protein>